<evidence type="ECO:0000256" key="1">
    <source>
        <dbReference type="SAM" id="MobiDB-lite"/>
    </source>
</evidence>
<dbReference type="KEGG" id="slom:PXH66_13085"/>
<organism evidence="2 3">
    <name type="scientific">Synoicihabitans lomoniglobus</name>
    <dbReference type="NCBI Taxonomy" id="2909285"/>
    <lineage>
        <taxon>Bacteria</taxon>
        <taxon>Pseudomonadati</taxon>
        <taxon>Verrucomicrobiota</taxon>
        <taxon>Opitutia</taxon>
        <taxon>Opitutales</taxon>
        <taxon>Opitutaceae</taxon>
        <taxon>Synoicihabitans</taxon>
    </lineage>
</organism>
<name>A0AAE9ZUY9_9BACT</name>
<accession>A0AAE9ZUY9</accession>
<proteinExistence type="predicted"/>
<protein>
    <submittedName>
        <fullName evidence="2">PhnD/SsuA/transferrin family substrate-binding protein</fullName>
    </submittedName>
</protein>
<evidence type="ECO:0000313" key="2">
    <source>
        <dbReference type="EMBL" id="WED63265.1"/>
    </source>
</evidence>
<evidence type="ECO:0000313" key="3">
    <source>
        <dbReference type="Proteomes" id="UP001218638"/>
    </source>
</evidence>
<feature type="compositionally biased region" description="Low complexity" evidence="1">
    <location>
        <begin position="12"/>
        <end position="22"/>
    </location>
</feature>
<dbReference type="Pfam" id="PF12974">
    <property type="entry name" value="Phosphonate-bd"/>
    <property type="match status" value="1"/>
</dbReference>
<gene>
    <name evidence="2" type="ORF">PXH66_13085</name>
</gene>
<dbReference type="RefSeq" id="WP_330928617.1">
    <property type="nucleotide sequence ID" value="NZ_CP119075.1"/>
</dbReference>
<sequence>MIAALTLGPGQTAAASSRPAPIPAIEPETAKAQLRVGISRVAFRNTNINDATAAYRLFLEQIAARNGYDLDVETEIFDEAQGFGAALQRTENPVHMSIIVAMDFLQLAPGVAQQPMFVVSEGSSPGRHFVLLTRRDRGFDSLADLKGETLVNYNVGNGRQGWNWLNVLVAENGLGAIPRHFGAVHHATKPSRVILPVFFGTKAACLVDAPSLELMGELNPQVLRSLQTIARSELLADVVICVGDRGWPTAKHRTDTIDAIAGLAETSAGRQIMTLFKIDQILPYEPDYLDSVQSLLARSAALRPEGTL</sequence>
<dbReference type="Proteomes" id="UP001218638">
    <property type="component" value="Chromosome"/>
</dbReference>
<feature type="region of interest" description="Disordered" evidence="1">
    <location>
        <begin position="1"/>
        <end position="22"/>
    </location>
</feature>
<keyword evidence="3" id="KW-1185">Reference proteome</keyword>
<dbReference type="AlphaFoldDB" id="A0AAE9ZUY9"/>
<reference evidence="2" key="1">
    <citation type="submission" date="2023-03" db="EMBL/GenBank/DDBJ databases">
        <title>Lomoglobus Profundus gen. nov., sp. nov., a novel member of the phylum Verrucomicrobia, isolated from deep-marine sediment of South China Sea.</title>
        <authorList>
            <person name="Ahmad T."/>
            <person name="Ishaq S.E."/>
            <person name="Wang F."/>
        </authorList>
    </citation>
    <scope>NUCLEOTIDE SEQUENCE</scope>
    <source>
        <strain evidence="2">LMO-M01</strain>
    </source>
</reference>
<dbReference type="EMBL" id="CP119075">
    <property type="protein sequence ID" value="WED63265.1"/>
    <property type="molecule type" value="Genomic_DNA"/>
</dbReference>